<evidence type="ECO:0000256" key="1">
    <source>
        <dbReference type="ARBA" id="ARBA00022823"/>
    </source>
</evidence>
<dbReference type="OrthoDB" id="9796712at2"/>
<dbReference type="InterPro" id="IPR011053">
    <property type="entry name" value="Single_hybrid_motif"/>
</dbReference>
<feature type="domain" description="Lipoyl-binding" evidence="2">
    <location>
        <begin position="29"/>
        <end position="111"/>
    </location>
</feature>
<dbReference type="GO" id="GO:0005829">
    <property type="term" value="C:cytosol"/>
    <property type="evidence" value="ECO:0007669"/>
    <property type="project" value="TreeGrafter"/>
</dbReference>
<name>A0A401JB09_9PROT</name>
<dbReference type="GO" id="GO:0019464">
    <property type="term" value="P:glycine decarboxylation via glycine cleavage system"/>
    <property type="evidence" value="ECO:0007669"/>
    <property type="project" value="InterPro"/>
</dbReference>
<dbReference type="GO" id="GO:0009249">
    <property type="term" value="P:protein lipoylation"/>
    <property type="evidence" value="ECO:0007669"/>
    <property type="project" value="TreeGrafter"/>
</dbReference>
<organism evidence="3 4">
    <name type="scientific">Sulfuriferula multivorans</name>
    <dbReference type="NCBI Taxonomy" id="1559896"/>
    <lineage>
        <taxon>Bacteria</taxon>
        <taxon>Pseudomonadati</taxon>
        <taxon>Pseudomonadota</taxon>
        <taxon>Betaproteobacteria</taxon>
        <taxon>Nitrosomonadales</taxon>
        <taxon>Sulfuricellaceae</taxon>
        <taxon>Sulfuriferula</taxon>
    </lineage>
</organism>
<dbReference type="PANTHER" id="PTHR11715">
    <property type="entry name" value="GLYCINE CLEAVAGE SYSTEM H PROTEIN"/>
    <property type="match status" value="1"/>
</dbReference>
<dbReference type="Pfam" id="PF01597">
    <property type="entry name" value="GCV_H"/>
    <property type="match status" value="1"/>
</dbReference>
<dbReference type="InterPro" id="IPR000089">
    <property type="entry name" value="Biotin_lipoyl"/>
</dbReference>
<keyword evidence="1" id="KW-0450">Lipoyl</keyword>
<accession>A0A401JB09</accession>
<dbReference type="RefSeq" id="WP_124703694.1">
    <property type="nucleotide sequence ID" value="NZ_BGOW01000003.1"/>
</dbReference>
<reference evidence="3 4" key="1">
    <citation type="journal article" date="2019" name="Front. Microbiol.">
        <title>Genomes of Neutrophilic Sulfur-Oxidizing Chemolithoautotrophs Representing 9 Proteobacterial Species From 8 Genera.</title>
        <authorList>
            <person name="Watanabe T."/>
            <person name="Kojima H."/>
            <person name="Umezawa K."/>
            <person name="Hori C."/>
            <person name="Takasuka T.E."/>
            <person name="Kato Y."/>
            <person name="Fukui M."/>
        </authorList>
    </citation>
    <scope>NUCLEOTIDE SEQUENCE [LARGE SCALE GENOMIC DNA]</scope>
    <source>
        <strain evidence="3 4">TTN</strain>
    </source>
</reference>
<dbReference type="SUPFAM" id="SSF51230">
    <property type="entry name" value="Single hybrid motif"/>
    <property type="match status" value="1"/>
</dbReference>
<protein>
    <submittedName>
        <fullName evidence="3">Similar to glycine cleavage system H protein</fullName>
    </submittedName>
</protein>
<evidence type="ECO:0000313" key="4">
    <source>
        <dbReference type="Proteomes" id="UP000286806"/>
    </source>
</evidence>
<dbReference type="CDD" id="cd06848">
    <property type="entry name" value="GCS_H"/>
    <property type="match status" value="1"/>
</dbReference>
<dbReference type="InterPro" id="IPR033753">
    <property type="entry name" value="GCV_H/Fam206"/>
</dbReference>
<dbReference type="AlphaFoldDB" id="A0A401JB09"/>
<dbReference type="GO" id="GO:0005960">
    <property type="term" value="C:glycine cleavage complex"/>
    <property type="evidence" value="ECO:0007669"/>
    <property type="project" value="InterPro"/>
</dbReference>
<proteinExistence type="predicted"/>
<evidence type="ECO:0000259" key="2">
    <source>
        <dbReference type="PROSITE" id="PS50968"/>
    </source>
</evidence>
<dbReference type="InterPro" id="IPR002930">
    <property type="entry name" value="GCV_H"/>
</dbReference>
<dbReference type="PROSITE" id="PS50968">
    <property type="entry name" value="BIOTINYL_LIPOYL"/>
    <property type="match status" value="1"/>
</dbReference>
<gene>
    <name evidence="3" type="ORF">SFMTTN_0659</name>
</gene>
<dbReference type="Proteomes" id="UP000286806">
    <property type="component" value="Unassembled WGS sequence"/>
</dbReference>
<comment type="caution">
    <text evidence="3">The sequence shown here is derived from an EMBL/GenBank/DDBJ whole genome shotgun (WGS) entry which is preliminary data.</text>
</comment>
<keyword evidence="4" id="KW-1185">Reference proteome</keyword>
<dbReference type="Gene3D" id="2.40.50.100">
    <property type="match status" value="1"/>
</dbReference>
<dbReference type="PANTHER" id="PTHR11715:SF3">
    <property type="entry name" value="GLYCINE CLEAVAGE SYSTEM H PROTEIN-RELATED"/>
    <property type="match status" value="1"/>
</dbReference>
<dbReference type="EMBL" id="BGOW01000003">
    <property type="protein sequence ID" value="GBL44858.1"/>
    <property type="molecule type" value="Genomic_DNA"/>
</dbReference>
<sequence length="148" mass="16846">MSEHRGCELPEDLYYDLDYVWVRPEEDGTYTIGLTDPSQTMSGKVQYVWIKDVGTHREWKKPLARIESGKWAGGIPAPFPGVIVARNETVLANPNLINIDPYHDAWLVRMKPDDPSTALTHLTTGNAAQEALKAWIERYDVQCMRCQD</sequence>
<evidence type="ECO:0000313" key="3">
    <source>
        <dbReference type="EMBL" id="GBL44858.1"/>
    </source>
</evidence>